<protein>
    <submittedName>
        <fullName evidence="1">MAGE domain-containing protein</fullName>
    </submittedName>
</protein>
<evidence type="ECO:0000313" key="2">
    <source>
        <dbReference type="Proteomes" id="UP000001940"/>
    </source>
</evidence>
<dbReference type="InterPro" id="IPR041899">
    <property type="entry name" value="MAGE_WH2"/>
</dbReference>
<dbReference type="GeneID" id="185532"/>
<dbReference type="AlphaFoldDB" id="O01549"/>
<accession>O01549</accession>
<keyword evidence="2" id="KW-1185">Reference proteome</keyword>
<dbReference type="eggNOG" id="ENOG502T2TM">
    <property type="taxonomic scope" value="Eukaryota"/>
</dbReference>
<dbReference type="HOGENOM" id="CLU_1090813_0_0_1"/>
<evidence type="ECO:0000313" key="3">
    <source>
        <dbReference type="WormBase" id="F40E3.2"/>
    </source>
</evidence>
<dbReference type="PIR" id="T34420">
    <property type="entry name" value="T34420"/>
</dbReference>
<dbReference type="STRING" id="6239.F40E3.2.1"/>
<dbReference type="FunCoup" id="O01549">
    <property type="interactions" value="61"/>
</dbReference>
<dbReference type="EMBL" id="BX284601">
    <property type="protein sequence ID" value="CCD70427.1"/>
    <property type="molecule type" value="Genomic_DNA"/>
</dbReference>
<dbReference type="AGR" id="WB:WBGene00018230"/>
<dbReference type="UCSC" id="F40E3.2">
    <property type="organism name" value="c. elegans"/>
</dbReference>
<dbReference type="OMA" id="EVFRYEW"/>
<dbReference type="RefSeq" id="NP_491018.2">
    <property type="nucleotide sequence ID" value="NM_058617.5"/>
</dbReference>
<reference evidence="1 2" key="1">
    <citation type="journal article" date="1998" name="Science">
        <title>Genome sequence of the nematode C. elegans: a platform for investigating biology.</title>
        <authorList>
            <consortium name="The C. elegans sequencing consortium"/>
            <person name="Sulson J.E."/>
            <person name="Waterston R."/>
        </authorList>
    </citation>
    <scope>NUCLEOTIDE SEQUENCE [LARGE SCALE GENOMIC DNA]</scope>
    <source>
        <strain evidence="1 2">Bristol N2</strain>
    </source>
</reference>
<evidence type="ECO:0007829" key="4">
    <source>
        <dbReference type="PeptideAtlas" id="O01549"/>
    </source>
</evidence>
<dbReference type="Proteomes" id="UP000001940">
    <property type="component" value="Chromosome I"/>
</dbReference>
<sequence length="253" mass="28832">MSGSDDDATQISREDEELAYEIYFWIVRCICEKGVVKISELRKIYQSTVVKDRSVQFRPLPGVLKAVNENLLHWQGWNAVIQDDRLTYVNVNGDAPNEVRASETERTLGLLKNVLMYVFVATKPQSKHPGVAQEDLMSYMEASMSTHSDRKLSLDHMEFLKKLIAPNARSEFIKKGYLAFTKSVNENDEEVFRYEWGPAARQTVDPLALVQTFQQLTGMKPEMLKEQTERANELKAEQVAAVTRGGVLRTRGQ</sequence>
<dbReference type="WormBase" id="F40E3.2">
    <property type="protein sequence ID" value="CE34307"/>
    <property type="gene ID" value="WBGene00018230"/>
    <property type="gene designation" value="mage-1"/>
</dbReference>
<evidence type="ECO:0000313" key="1">
    <source>
        <dbReference type="EMBL" id="CCD70427.1"/>
    </source>
</evidence>
<dbReference type="Bgee" id="WBGene00018230">
    <property type="expression patterns" value="Expressed in germ line (C elegans) and 4 other cell types or tissues"/>
</dbReference>
<gene>
    <name evidence="1 3" type="primary">mage-1</name>
    <name evidence="1" type="ORF">CELE_F40E3.2</name>
    <name evidence="3" type="ORF">F40E3.2</name>
</gene>
<dbReference type="CTD" id="185532"/>
<dbReference type="SMR" id="O01549"/>
<name>O01549_CAEEL</name>
<proteinExistence type="evidence at protein level"/>
<dbReference type="InParanoid" id="O01549"/>
<organism evidence="1 2">
    <name type="scientific">Caenorhabditis elegans</name>
    <dbReference type="NCBI Taxonomy" id="6239"/>
    <lineage>
        <taxon>Eukaryota</taxon>
        <taxon>Metazoa</taxon>
        <taxon>Ecdysozoa</taxon>
        <taxon>Nematoda</taxon>
        <taxon>Chromadorea</taxon>
        <taxon>Rhabditida</taxon>
        <taxon>Rhabditina</taxon>
        <taxon>Rhabditomorpha</taxon>
        <taxon>Rhabditoidea</taxon>
        <taxon>Rhabditidae</taxon>
        <taxon>Peloderinae</taxon>
        <taxon>Caenorhabditis</taxon>
    </lineage>
</organism>
<dbReference type="PaxDb" id="6239-F40E3.2"/>
<dbReference type="KEGG" id="cel:CELE_F40E3.2"/>
<keyword evidence="4" id="KW-1267">Proteomics identification</keyword>
<dbReference type="Gene3D" id="1.10.10.1210">
    <property type="entry name" value="MAGE homology domain, winged helix WH2 motif"/>
    <property type="match status" value="1"/>
</dbReference>
<dbReference type="OrthoDB" id="205198at2759"/>
<dbReference type="PeptideAtlas" id="O01549"/>